<sequence length="239" mass="26559">MLFAAYLEPGEELPGPGFDLVLDLRRVVRDRWDYMLPLVYPDDVEQAVAIRLPMPGSVPGVSRLLDLIDYLGVSSVILTMPRDHDLMVRAMDEAAQHGVSITWYLKDPLRYSPPDVFPHPMSVAFSIPSLGSMKALAKFTLLNQSSIKYMLAYNVDGDRGGLPLLGGGSMDYLSIIKLLSMIGYEGYMVLLYDKPHRGRYWSDLNALQTYRDSLGGALADKRLVKLLSSALGEVFGDVK</sequence>
<organism evidence="1 2">
    <name type="scientific">Thermocladium modestius</name>
    <dbReference type="NCBI Taxonomy" id="62609"/>
    <lineage>
        <taxon>Archaea</taxon>
        <taxon>Thermoproteota</taxon>
        <taxon>Thermoprotei</taxon>
        <taxon>Thermoproteales</taxon>
        <taxon>Thermoproteaceae</taxon>
        <taxon>Thermocladium</taxon>
    </lineage>
</organism>
<dbReference type="RefSeq" id="WP_188596302.1">
    <property type="nucleotide sequence ID" value="NZ_BMNL01000002.1"/>
</dbReference>
<dbReference type="AlphaFoldDB" id="A0A830GV67"/>
<comment type="caution">
    <text evidence="1">The sequence shown here is derived from an EMBL/GenBank/DDBJ whole genome shotgun (WGS) entry which is preliminary data.</text>
</comment>
<evidence type="ECO:0000313" key="1">
    <source>
        <dbReference type="EMBL" id="GGP20700.1"/>
    </source>
</evidence>
<reference evidence="1" key="2">
    <citation type="submission" date="2020-09" db="EMBL/GenBank/DDBJ databases">
        <authorList>
            <person name="Sun Q."/>
            <person name="Ohkuma M."/>
        </authorList>
    </citation>
    <scope>NUCLEOTIDE SEQUENCE</scope>
    <source>
        <strain evidence="1">JCM 10088</strain>
    </source>
</reference>
<dbReference type="Proteomes" id="UP000610960">
    <property type="component" value="Unassembled WGS sequence"/>
</dbReference>
<evidence type="ECO:0000313" key="2">
    <source>
        <dbReference type="Proteomes" id="UP000610960"/>
    </source>
</evidence>
<dbReference type="EMBL" id="BMNL01000002">
    <property type="protein sequence ID" value="GGP20700.1"/>
    <property type="molecule type" value="Genomic_DNA"/>
</dbReference>
<name>A0A830GV67_9CREN</name>
<gene>
    <name evidence="1" type="ORF">GCM10007981_09840</name>
</gene>
<protein>
    <submittedName>
        <fullName evidence="1">Uncharacterized protein</fullName>
    </submittedName>
</protein>
<accession>A0A830GV67</accession>
<reference evidence="1" key="1">
    <citation type="journal article" date="2014" name="Int. J. Syst. Evol. Microbiol.">
        <title>Complete genome sequence of Corynebacterium casei LMG S-19264T (=DSM 44701T), isolated from a smear-ripened cheese.</title>
        <authorList>
            <consortium name="US DOE Joint Genome Institute (JGI-PGF)"/>
            <person name="Walter F."/>
            <person name="Albersmeier A."/>
            <person name="Kalinowski J."/>
            <person name="Ruckert C."/>
        </authorList>
    </citation>
    <scope>NUCLEOTIDE SEQUENCE</scope>
    <source>
        <strain evidence="1">JCM 10088</strain>
    </source>
</reference>
<keyword evidence="2" id="KW-1185">Reference proteome</keyword>
<proteinExistence type="predicted"/>